<organism evidence="1 2">
    <name type="scientific">Naganishia vaughanmartiniae</name>
    <dbReference type="NCBI Taxonomy" id="1424756"/>
    <lineage>
        <taxon>Eukaryota</taxon>
        <taxon>Fungi</taxon>
        <taxon>Dikarya</taxon>
        <taxon>Basidiomycota</taxon>
        <taxon>Agaricomycotina</taxon>
        <taxon>Tremellomycetes</taxon>
        <taxon>Filobasidiales</taxon>
        <taxon>Filobasidiaceae</taxon>
        <taxon>Naganishia</taxon>
    </lineage>
</organism>
<dbReference type="Proteomes" id="UP001243375">
    <property type="component" value="Unassembled WGS sequence"/>
</dbReference>
<name>A0ACC2X7I0_9TREE</name>
<keyword evidence="2" id="KW-1185">Reference proteome</keyword>
<protein>
    <submittedName>
        <fullName evidence="1">Uncharacterized protein</fullName>
    </submittedName>
</protein>
<comment type="caution">
    <text evidence="1">The sequence shown here is derived from an EMBL/GenBank/DDBJ whole genome shotgun (WGS) entry which is preliminary data.</text>
</comment>
<evidence type="ECO:0000313" key="1">
    <source>
        <dbReference type="EMBL" id="KAJ9119743.1"/>
    </source>
</evidence>
<accession>A0ACC2X7I0</accession>
<evidence type="ECO:0000313" key="2">
    <source>
        <dbReference type="Proteomes" id="UP001243375"/>
    </source>
</evidence>
<proteinExistence type="predicted"/>
<reference evidence="1" key="1">
    <citation type="submission" date="2023-04" db="EMBL/GenBank/DDBJ databases">
        <title>Draft Genome sequencing of Naganishia species isolated from polar environments using Oxford Nanopore Technology.</title>
        <authorList>
            <person name="Leo P."/>
            <person name="Venkateswaran K."/>
        </authorList>
    </citation>
    <scope>NUCLEOTIDE SEQUENCE</scope>
    <source>
        <strain evidence="1">MNA-CCFEE 5425</strain>
    </source>
</reference>
<dbReference type="EMBL" id="JASBWU010000008">
    <property type="protein sequence ID" value="KAJ9119743.1"/>
    <property type="molecule type" value="Genomic_DNA"/>
</dbReference>
<gene>
    <name evidence="1" type="ORF">QFC22_003453</name>
</gene>
<sequence>MWVPTTAKMAPGVQQYRSIPGHDQVECEDSYDDDKLETLSFTAEEHRASRNHRPQSSLRNTLQMIAYVGVFTLAIASTSCAIIQYRHLVKLSELVSSAESSSFDALATCDIATSRAVEAPKPNIWKNLEVKEAVSLREWLFEQKQGLNLTKTVEATHG</sequence>